<evidence type="ECO:0000256" key="8">
    <source>
        <dbReference type="SAM" id="MobiDB-lite"/>
    </source>
</evidence>
<comment type="similarity">
    <text evidence="2">Belongs to the autoinducer-2 exporter (AI-2E) (TC 2.A.86) family.</text>
</comment>
<evidence type="ECO:0000256" key="2">
    <source>
        <dbReference type="ARBA" id="ARBA00009773"/>
    </source>
</evidence>
<evidence type="ECO:0000256" key="6">
    <source>
        <dbReference type="ARBA" id="ARBA00022989"/>
    </source>
</evidence>
<dbReference type="PANTHER" id="PTHR21716:SF53">
    <property type="entry name" value="PERMEASE PERM-RELATED"/>
    <property type="match status" value="1"/>
</dbReference>
<comment type="caution">
    <text evidence="10">The sequence shown here is derived from an EMBL/GenBank/DDBJ whole genome shotgun (WGS) entry which is preliminary data.</text>
</comment>
<organism evidence="10 11">
    <name type="scientific">Nocardiopsis lambiniae</name>
    <dbReference type="NCBI Taxonomy" id="3075539"/>
    <lineage>
        <taxon>Bacteria</taxon>
        <taxon>Bacillati</taxon>
        <taxon>Actinomycetota</taxon>
        <taxon>Actinomycetes</taxon>
        <taxon>Streptosporangiales</taxon>
        <taxon>Nocardiopsidaceae</taxon>
        <taxon>Nocardiopsis</taxon>
    </lineage>
</organism>
<evidence type="ECO:0000313" key="11">
    <source>
        <dbReference type="Proteomes" id="UP001183390"/>
    </source>
</evidence>
<sequence>MQAQRPGVWALLNKWLAARRAREERQAVREAEEREAEETRRQAQEEAETEPVATDKELLRTVSDVAWRMLLIGVVAGLLIYALVYLSVVTLPVILAVFITALLMPLANWLRRKGLGRGSSTTISIFVALIVFGGVLTMIIMPAAQGSEALVESITEGIEELQNLQLPFGLSADLFDFDDALADATRQITALIEENSSQLISGAWTAGAAVLSILIGIVLIIALTVYFVHSGDLLTEWLLTLLPWRSRPGLKHAGHVAYKVMGNYVRGVAAVGAIDAIGIGIALVLILDLNLAIPLIVLTFVGAFLPIIGAFLSGLIAVLVTFVTVDEWYWALVVLGAVILVQQLESNVFAPLIYGQALELPSPIVLIAISIGAVVGGIPGMFLATPVAAVLAALLRDRPPAPPEENAGTEVTVRPDHPDPKKRVVVGSSAPYPGEPSLKVSDNEGREKGSTDD</sequence>
<feature type="compositionally biased region" description="Basic and acidic residues" evidence="8">
    <location>
        <begin position="441"/>
        <end position="453"/>
    </location>
</feature>
<name>A0ABU2M9Z1_9ACTN</name>
<feature type="transmembrane region" description="Helical" evidence="9">
    <location>
        <begin position="268"/>
        <end position="287"/>
    </location>
</feature>
<keyword evidence="7 9" id="KW-0472">Membrane</keyword>
<dbReference type="InterPro" id="IPR002549">
    <property type="entry name" value="AI-2E-like"/>
</dbReference>
<keyword evidence="3" id="KW-0813">Transport</keyword>
<feature type="transmembrane region" description="Helical" evidence="9">
    <location>
        <begin position="293"/>
        <end position="321"/>
    </location>
</feature>
<gene>
    <name evidence="10" type="ORF">RM479_13820</name>
</gene>
<feature type="compositionally biased region" description="Basic and acidic residues" evidence="8">
    <location>
        <begin position="413"/>
        <end position="422"/>
    </location>
</feature>
<feature type="region of interest" description="Disordered" evidence="8">
    <location>
        <begin position="27"/>
        <end position="52"/>
    </location>
</feature>
<evidence type="ECO:0000256" key="9">
    <source>
        <dbReference type="SAM" id="Phobius"/>
    </source>
</evidence>
<feature type="transmembrane region" description="Helical" evidence="9">
    <location>
        <begin position="328"/>
        <end position="344"/>
    </location>
</feature>
<feature type="transmembrane region" description="Helical" evidence="9">
    <location>
        <begin position="90"/>
        <end position="110"/>
    </location>
</feature>
<dbReference type="RefSeq" id="WP_311512139.1">
    <property type="nucleotide sequence ID" value="NZ_JAVREP010000008.1"/>
</dbReference>
<reference evidence="11" key="1">
    <citation type="submission" date="2023-07" db="EMBL/GenBank/DDBJ databases">
        <title>30 novel species of actinomycetes from the DSMZ collection.</title>
        <authorList>
            <person name="Nouioui I."/>
        </authorList>
    </citation>
    <scope>NUCLEOTIDE SEQUENCE [LARGE SCALE GENOMIC DNA]</scope>
    <source>
        <strain evidence="11">DSM 44743</strain>
    </source>
</reference>
<evidence type="ECO:0000256" key="4">
    <source>
        <dbReference type="ARBA" id="ARBA00022475"/>
    </source>
</evidence>
<feature type="transmembrane region" description="Helical" evidence="9">
    <location>
        <begin position="65"/>
        <end position="84"/>
    </location>
</feature>
<dbReference type="PANTHER" id="PTHR21716">
    <property type="entry name" value="TRANSMEMBRANE PROTEIN"/>
    <property type="match status" value="1"/>
</dbReference>
<feature type="transmembrane region" description="Helical" evidence="9">
    <location>
        <begin position="203"/>
        <end position="228"/>
    </location>
</feature>
<evidence type="ECO:0000256" key="3">
    <source>
        <dbReference type="ARBA" id="ARBA00022448"/>
    </source>
</evidence>
<feature type="region of interest" description="Disordered" evidence="8">
    <location>
        <begin position="401"/>
        <end position="453"/>
    </location>
</feature>
<keyword evidence="6 9" id="KW-1133">Transmembrane helix</keyword>
<proteinExistence type="inferred from homology"/>
<dbReference type="Pfam" id="PF01594">
    <property type="entry name" value="AI-2E_transport"/>
    <property type="match status" value="1"/>
</dbReference>
<keyword evidence="5 9" id="KW-0812">Transmembrane</keyword>
<evidence type="ECO:0000256" key="5">
    <source>
        <dbReference type="ARBA" id="ARBA00022692"/>
    </source>
</evidence>
<accession>A0ABU2M9Z1</accession>
<keyword evidence="4" id="KW-1003">Cell membrane</keyword>
<feature type="compositionally biased region" description="Basic and acidic residues" evidence="8">
    <location>
        <begin position="27"/>
        <end position="44"/>
    </location>
</feature>
<feature type="transmembrane region" description="Helical" evidence="9">
    <location>
        <begin position="364"/>
        <end position="395"/>
    </location>
</feature>
<evidence type="ECO:0000313" key="10">
    <source>
        <dbReference type="EMBL" id="MDT0329492.1"/>
    </source>
</evidence>
<evidence type="ECO:0000256" key="7">
    <source>
        <dbReference type="ARBA" id="ARBA00023136"/>
    </source>
</evidence>
<dbReference type="EMBL" id="JAVREP010000008">
    <property type="protein sequence ID" value="MDT0329492.1"/>
    <property type="molecule type" value="Genomic_DNA"/>
</dbReference>
<evidence type="ECO:0000256" key="1">
    <source>
        <dbReference type="ARBA" id="ARBA00004651"/>
    </source>
</evidence>
<comment type="subcellular location">
    <subcellularLocation>
        <location evidence="1">Cell membrane</location>
        <topology evidence="1">Multi-pass membrane protein</topology>
    </subcellularLocation>
</comment>
<protein>
    <submittedName>
        <fullName evidence="10">AI-2E family transporter</fullName>
    </submittedName>
</protein>
<keyword evidence="11" id="KW-1185">Reference proteome</keyword>
<feature type="transmembrane region" description="Helical" evidence="9">
    <location>
        <begin position="122"/>
        <end position="144"/>
    </location>
</feature>
<dbReference type="Proteomes" id="UP001183390">
    <property type="component" value="Unassembled WGS sequence"/>
</dbReference>